<protein>
    <submittedName>
        <fullName evidence="4">GntR family transcriptional regulator</fullName>
    </submittedName>
</protein>
<dbReference type="AlphaFoldDB" id="A0A1B1M341"/>
<dbReference type="InterPro" id="IPR000524">
    <property type="entry name" value="Tscrpt_reg_HTH_GntR"/>
</dbReference>
<evidence type="ECO:0000256" key="2">
    <source>
        <dbReference type="ARBA" id="ARBA00023125"/>
    </source>
</evidence>
<keyword evidence="5" id="KW-1185">Reference proteome</keyword>
<sequence>MVDPVKCETESGVSRTVVRGAMRVLAAKGLLEPKQKRGTTVRPRADWNLLDSDLLRRQGGSAPTDCFLEDLAEVRATVEPAGARPITQPDGGRHRDRPAHP</sequence>
<dbReference type="GO" id="GO:0003677">
    <property type="term" value="F:DNA binding"/>
    <property type="evidence" value="ECO:0007669"/>
    <property type="project" value="UniProtKB-KW"/>
</dbReference>
<keyword evidence="1" id="KW-0805">Transcription regulation</keyword>
<dbReference type="Pfam" id="PF00392">
    <property type="entry name" value="GntR"/>
    <property type="match status" value="1"/>
</dbReference>
<dbReference type="STRING" id="1915.SLINC_0842"/>
<dbReference type="EMBL" id="CP016438">
    <property type="protein sequence ID" value="ANS63066.1"/>
    <property type="molecule type" value="Genomic_DNA"/>
</dbReference>
<evidence type="ECO:0000313" key="5">
    <source>
        <dbReference type="Proteomes" id="UP000092598"/>
    </source>
</evidence>
<dbReference type="InterPro" id="IPR036390">
    <property type="entry name" value="WH_DNA-bd_sf"/>
</dbReference>
<gene>
    <name evidence="4" type="ORF">SLINC_0842</name>
</gene>
<keyword evidence="3" id="KW-0804">Transcription</keyword>
<proteinExistence type="predicted"/>
<dbReference type="SUPFAM" id="SSF46785">
    <property type="entry name" value="Winged helix' DNA-binding domain"/>
    <property type="match status" value="1"/>
</dbReference>
<dbReference type="Proteomes" id="UP000092598">
    <property type="component" value="Chromosome"/>
</dbReference>
<evidence type="ECO:0000256" key="1">
    <source>
        <dbReference type="ARBA" id="ARBA00023015"/>
    </source>
</evidence>
<keyword evidence="2" id="KW-0238">DNA-binding</keyword>
<dbReference type="KEGG" id="sls:SLINC_0842"/>
<dbReference type="RefSeq" id="WP_067427103.1">
    <property type="nucleotide sequence ID" value="NZ_CP016438.1"/>
</dbReference>
<organism evidence="4 5">
    <name type="scientific">Streptomyces lincolnensis</name>
    <dbReference type="NCBI Taxonomy" id="1915"/>
    <lineage>
        <taxon>Bacteria</taxon>
        <taxon>Bacillati</taxon>
        <taxon>Actinomycetota</taxon>
        <taxon>Actinomycetes</taxon>
        <taxon>Kitasatosporales</taxon>
        <taxon>Streptomycetaceae</taxon>
        <taxon>Streptomyces</taxon>
    </lineage>
</organism>
<dbReference type="Gene3D" id="1.10.10.10">
    <property type="entry name" value="Winged helix-like DNA-binding domain superfamily/Winged helix DNA-binding domain"/>
    <property type="match status" value="1"/>
</dbReference>
<reference evidence="4 5" key="1">
    <citation type="submission" date="2016-07" db="EMBL/GenBank/DDBJ databases">
        <title>Enhancement of antibiotic productionsby engineered nitrateutilization in actinobacteria.</title>
        <authorList>
            <person name="Meng S.C."/>
        </authorList>
    </citation>
    <scope>NUCLEOTIDE SEQUENCE [LARGE SCALE GENOMIC DNA]</scope>
    <source>
        <strain evidence="4 5">NRRL 2936</strain>
    </source>
</reference>
<dbReference type="GO" id="GO:0003700">
    <property type="term" value="F:DNA-binding transcription factor activity"/>
    <property type="evidence" value="ECO:0007669"/>
    <property type="project" value="InterPro"/>
</dbReference>
<evidence type="ECO:0000256" key="3">
    <source>
        <dbReference type="ARBA" id="ARBA00023163"/>
    </source>
</evidence>
<accession>A0A1B1M341</accession>
<name>A0A1B1M341_STRLN</name>
<dbReference type="PATRIC" id="fig|1915.4.peg.1005"/>
<evidence type="ECO:0000313" key="4">
    <source>
        <dbReference type="EMBL" id="ANS63066.1"/>
    </source>
</evidence>
<dbReference type="InterPro" id="IPR036388">
    <property type="entry name" value="WH-like_DNA-bd_sf"/>
</dbReference>